<evidence type="ECO:0000256" key="1">
    <source>
        <dbReference type="ARBA" id="ARBA00022729"/>
    </source>
</evidence>
<dbReference type="InterPro" id="IPR002044">
    <property type="entry name" value="CBM20"/>
</dbReference>
<dbReference type="SUPFAM" id="SSF49452">
    <property type="entry name" value="Starch-binding domain-like"/>
    <property type="match status" value="1"/>
</dbReference>
<dbReference type="NCBIfam" id="TIGR04183">
    <property type="entry name" value="Por_Secre_tail"/>
    <property type="match status" value="1"/>
</dbReference>
<dbReference type="SMART" id="SM01065">
    <property type="entry name" value="CBM_2"/>
    <property type="match status" value="2"/>
</dbReference>
<dbReference type="GO" id="GO:2001070">
    <property type="term" value="F:starch binding"/>
    <property type="evidence" value="ECO:0007669"/>
    <property type="project" value="InterPro"/>
</dbReference>
<dbReference type="Gene3D" id="2.60.40.10">
    <property type="entry name" value="Immunoglobulins"/>
    <property type="match status" value="2"/>
</dbReference>
<dbReference type="Proteomes" id="UP000636004">
    <property type="component" value="Unassembled WGS sequence"/>
</dbReference>
<sequence length="329" mass="35469">MKTNYILSFLALMLLVSFQTTAQVDVTLKVDMSGQTISPDGIHAVGTINDWNTTSTMLTQEGSTSVYSATIQLNSGWHEYKFLNGNAWGAEEQAGYPCAPSNGNRFLYVNDSGVPVVLTAVPFGGCNASGTSFEVTLNVDMSNESSVSGNGIHIAGPFNGWNPGNLALPNVNGDIHSGTFRLPTPLNYPIVFEYKYLNGNAWGTEETPGPEDTCGTVTGTNRLVTVNKSGESLLDVFNGCNYTLGVNSSQLSDAISIFYKKNEGLILNVKESNFQNLKVHVYDLSGRNITFKEISGSGIIPLSQMSKGVYFAGINDTNNNSMVKKFIVF</sequence>
<dbReference type="InterPro" id="IPR013784">
    <property type="entry name" value="Carb-bd-like_fold"/>
</dbReference>
<gene>
    <name evidence="4" type="ORF">GCM10007028_27640</name>
</gene>
<dbReference type="InterPro" id="IPR013783">
    <property type="entry name" value="Ig-like_fold"/>
</dbReference>
<proteinExistence type="predicted"/>
<evidence type="ECO:0000259" key="3">
    <source>
        <dbReference type="SMART" id="SM01065"/>
    </source>
</evidence>
<dbReference type="SUPFAM" id="SSF81296">
    <property type="entry name" value="E set domains"/>
    <property type="match status" value="1"/>
</dbReference>
<dbReference type="InterPro" id="IPR026444">
    <property type="entry name" value="Secre_tail"/>
</dbReference>
<dbReference type="EMBL" id="BMWZ01000006">
    <property type="protein sequence ID" value="GGZ87851.1"/>
    <property type="molecule type" value="Genomic_DNA"/>
</dbReference>
<dbReference type="RefSeq" id="WP_189361677.1">
    <property type="nucleotide sequence ID" value="NZ_BMWZ01000006.1"/>
</dbReference>
<reference evidence="4" key="2">
    <citation type="submission" date="2020-09" db="EMBL/GenBank/DDBJ databases">
        <authorList>
            <person name="Sun Q."/>
            <person name="Kim S."/>
        </authorList>
    </citation>
    <scope>NUCLEOTIDE SEQUENCE</scope>
    <source>
        <strain evidence="4">KCTC 12710</strain>
    </source>
</reference>
<evidence type="ECO:0000313" key="4">
    <source>
        <dbReference type="EMBL" id="GGZ87851.1"/>
    </source>
</evidence>
<protein>
    <recommendedName>
        <fullName evidence="3">CBM20 domain-containing protein</fullName>
    </recommendedName>
</protein>
<organism evidence="4 5">
    <name type="scientific">Algibacter mikhailovii</name>
    <dbReference type="NCBI Taxonomy" id="425498"/>
    <lineage>
        <taxon>Bacteria</taxon>
        <taxon>Pseudomonadati</taxon>
        <taxon>Bacteroidota</taxon>
        <taxon>Flavobacteriia</taxon>
        <taxon>Flavobacteriales</taxon>
        <taxon>Flavobacteriaceae</taxon>
        <taxon>Algibacter</taxon>
    </lineage>
</organism>
<feature type="domain" description="CBM20" evidence="3">
    <location>
        <begin position="132"/>
        <end position="236"/>
    </location>
</feature>
<feature type="signal peptide" evidence="2">
    <location>
        <begin position="1"/>
        <end position="22"/>
    </location>
</feature>
<reference evidence="4" key="1">
    <citation type="journal article" date="2014" name="Int. J. Syst. Evol. Microbiol.">
        <title>Complete genome sequence of Corynebacterium casei LMG S-19264T (=DSM 44701T), isolated from a smear-ripened cheese.</title>
        <authorList>
            <consortium name="US DOE Joint Genome Institute (JGI-PGF)"/>
            <person name="Walter F."/>
            <person name="Albersmeier A."/>
            <person name="Kalinowski J."/>
            <person name="Ruckert C."/>
        </authorList>
    </citation>
    <scope>NUCLEOTIDE SEQUENCE</scope>
    <source>
        <strain evidence="4">KCTC 12710</strain>
    </source>
</reference>
<dbReference type="AlphaFoldDB" id="A0A918VD26"/>
<keyword evidence="1 2" id="KW-0732">Signal</keyword>
<keyword evidence="5" id="KW-1185">Reference proteome</keyword>
<dbReference type="Pfam" id="PF18962">
    <property type="entry name" value="Por_Secre_tail"/>
    <property type="match status" value="1"/>
</dbReference>
<feature type="domain" description="CBM20" evidence="3">
    <location>
        <begin position="23"/>
        <end position="119"/>
    </location>
</feature>
<accession>A0A918VD26</accession>
<feature type="chain" id="PRO_5037134140" description="CBM20 domain-containing protein" evidence="2">
    <location>
        <begin position="23"/>
        <end position="329"/>
    </location>
</feature>
<evidence type="ECO:0000256" key="2">
    <source>
        <dbReference type="SAM" id="SignalP"/>
    </source>
</evidence>
<comment type="caution">
    <text evidence="4">The sequence shown here is derived from an EMBL/GenBank/DDBJ whole genome shotgun (WGS) entry which is preliminary data.</text>
</comment>
<name>A0A918VD26_9FLAO</name>
<evidence type="ECO:0000313" key="5">
    <source>
        <dbReference type="Proteomes" id="UP000636004"/>
    </source>
</evidence>
<dbReference type="InterPro" id="IPR014756">
    <property type="entry name" value="Ig_E-set"/>
</dbReference>
<dbReference type="CDD" id="cd02688">
    <property type="entry name" value="E_set"/>
    <property type="match status" value="1"/>
</dbReference>